<comment type="caution">
    <text evidence="2">The sequence shown here is derived from an EMBL/GenBank/DDBJ whole genome shotgun (WGS) entry which is preliminary data.</text>
</comment>
<dbReference type="RefSeq" id="WP_378967109.1">
    <property type="nucleotide sequence ID" value="NZ_JBHTBJ010000007.1"/>
</dbReference>
<feature type="domain" description="N-acetyltransferase" evidence="1">
    <location>
        <begin position="79"/>
        <end position="215"/>
    </location>
</feature>
<keyword evidence="2" id="KW-0808">Transferase</keyword>
<sequence>MRELIERWHRGWCVARRVPAAEDVGGGLRVRCLQPGRDIEYVAYGPDDLDGLAERVRAEPEVAWLTVPTHDPGRTAGLLQERGLALLKRAEQLMTIELSEHPASKLDGPYHLEVAVDRDVVTATVRHESGEAAAGGTMGLVGTDAIADRIETAAAHRRRGLASVVMGELARTAAEHGARHGILIASEDGQRLYPRLGWRPEAAVLIAEAGHAPFG</sequence>
<accession>A0ABW2HNG7</accession>
<dbReference type="EMBL" id="JBHTBJ010000007">
    <property type="protein sequence ID" value="MFC7274767.1"/>
    <property type="molecule type" value="Genomic_DNA"/>
</dbReference>
<keyword evidence="2" id="KW-0012">Acyltransferase</keyword>
<dbReference type="PROSITE" id="PS51186">
    <property type="entry name" value="GNAT"/>
    <property type="match status" value="1"/>
</dbReference>
<dbReference type="Gene3D" id="3.40.630.30">
    <property type="match status" value="1"/>
</dbReference>
<gene>
    <name evidence="2" type="ORF">ACFQS1_12295</name>
</gene>
<dbReference type="SUPFAM" id="SSF55729">
    <property type="entry name" value="Acyl-CoA N-acyltransferases (Nat)"/>
    <property type="match status" value="1"/>
</dbReference>
<dbReference type="Proteomes" id="UP001596548">
    <property type="component" value="Unassembled WGS sequence"/>
</dbReference>
<evidence type="ECO:0000313" key="2">
    <source>
        <dbReference type="EMBL" id="MFC7274767.1"/>
    </source>
</evidence>
<dbReference type="InterPro" id="IPR000182">
    <property type="entry name" value="GNAT_dom"/>
</dbReference>
<name>A0ABW2HNG7_9ACTN</name>
<dbReference type="InterPro" id="IPR016181">
    <property type="entry name" value="Acyl_CoA_acyltransferase"/>
</dbReference>
<protein>
    <submittedName>
        <fullName evidence="2">GNAT family N-acetyltransferase</fullName>
        <ecNumber evidence="2">2.3.1.-</ecNumber>
    </submittedName>
</protein>
<keyword evidence="3" id="KW-1185">Reference proteome</keyword>
<dbReference type="GO" id="GO:0016746">
    <property type="term" value="F:acyltransferase activity"/>
    <property type="evidence" value="ECO:0007669"/>
    <property type="project" value="UniProtKB-KW"/>
</dbReference>
<evidence type="ECO:0000313" key="3">
    <source>
        <dbReference type="Proteomes" id="UP001596548"/>
    </source>
</evidence>
<dbReference type="Pfam" id="PF00583">
    <property type="entry name" value="Acetyltransf_1"/>
    <property type="match status" value="1"/>
</dbReference>
<dbReference type="EC" id="2.3.1.-" evidence="2"/>
<organism evidence="2 3">
    <name type="scientific">Paractinoplanes rhizophilus</name>
    <dbReference type="NCBI Taxonomy" id="1416877"/>
    <lineage>
        <taxon>Bacteria</taxon>
        <taxon>Bacillati</taxon>
        <taxon>Actinomycetota</taxon>
        <taxon>Actinomycetes</taxon>
        <taxon>Micromonosporales</taxon>
        <taxon>Micromonosporaceae</taxon>
        <taxon>Paractinoplanes</taxon>
    </lineage>
</organism>
<proteinExistence type="predicted"/>
<reference evidence="3" key="1">
    <citation type="journal article" date="2019" name="Int. J. Syst. Evol. Microbiol.">
        <title>The Global Catalogue of Microorganisms (GCM) 10K type strain sequencing project: providing services to taxonomists for standard genome sequencing and annotation.</title>
        <authorList>
            <consortium name="The Broad Institute Genomics Platform"/>
            <consortium name="The Broad Institute Genome Sequencing Center for Infectious Disease"/>
            <person name="Wu L."/>
            <person name="Ma J."/>
        </authorList>
    </citation>
    <scope>NUCLEOTIDE SEQUENCE [LARGE SCALE GENOMIC DNA]</scope>
    <source>
        <strain evidence="3">XZYJT-10</strain>
    </source>
</reference>
<evidence type="ECO:0000259" key="1">
    <source>
        <dbReference type="PROSITE" id="PS51186"/>
    </source>
</evidence>